<dbReference type="InterPro" id="IPR018490">
    <property type="entry name" value="cNMP-bd_dom_sf"/>
</dbReference>
<dbReference type="Pfam" id="PF15977">
    <property type="entry name" value="HTH_46"/>
    <property type="match status" value="1"/>
</dbReference>
<name>A0A0T9U6U8_YERAE</name>
<accession>A0A0T9U6U8</accession>
<keyword evidence="2" id="KW-0238">DNA-binding</keyword>
<dbReference type="GO" id="GO:0003677">
    <property type="term" value="F:DNA binding"/>
    <property type="evidence" value="ECO:0007669"/>
    <property type="project" value="UniProtKB-KW"/>
</dbReference>
<dbReference type="Gene3D" id="2.60.120.10">
    <property type="entry name" value="Jelly Rolls"/>
    <property type="match status" value="1"/>
</dbReference>
<feature type="domain" description="IprA winged helix-turn-helix" evidence="1">
    <location>
        <begin position="135"/>
        <end position="198"/>
    </location>
</feature>
<protein>
    <submittedName>
        <fullName evidence="2">Putative DNA-binding transcriptional regulator</fullName>
    </submittedName>
</protein>
<dbReference type="RefSeq" id="WP_050126035.1">
    <property type="nucleotide sequence ID" value="NZ_CQEM01000009.1"/>
</dbReference>
<evidence type="ECO:0000313" key="3">
    <source>
        <dbReference type="Proteomes" id="UP000040088"/>
    </source>
</evidence>
<proteinExistence type="predicted"/>
<sequence>MNKQLSETARLIGHEIEKNKSSHYVKFKKNQRVDFKNNDSIYFLSAGCVSFYRYNDDVLTITKDAPFMLGLAQMKSEVKSHYVRCNTECEMWGISISEACQLFNSNELWMHAFDILTDQVQEYFKREHMILQKNTYGIINEHLKHIWEMDEATRRKTSIYSYILTRNHISRSAIHKIVKEMMTEGDIVVRRGKLIDFKRAEKPE</sequence>
<reference evidence="3" key="1">
    <citation type="submission" date="2015-03" db="EMBL/GenBank/DDBJ databases">
        <authorList>
            <consortium name="Pathogen Informatics"/>
        </authorList>
    </citation>
    <scope>NUCLEOTIDE SEQUENCE [LARGE SCALE GENOMIC DNA]</scope>
    <source>
        <strain evidence="3">IP27925</strain>
    </source>
</reference>
<evidence type="ECO:0000313" key="2">
    <source>
        <dbReference type="EMBL" id="CNL22939.1"/>
    </source>
</evidence>
<dbReference type="SUPFAM" id="SSF51206">
    <property type="entry name" value="cAMP-binding domain-like"/>
    <property type="match status" value="1"/>
</dbReference>
<dbReference type="Proteomes" id="UP000040088">
    <property type="component" value="Unassembled WGS sequence"/>
</dbReference>
<dbReference type="AlphaFoldDB" id="A0A0T9U6U8"/>
<evidence type="ECO:0000259" key="1">
    <source>
        <dbReference type="Pfam" id="PF15977"/>
    </source>
</evidence>
<gene>
    <name evidence="2" type="ORF">ERS008460_02269</name>
</gene>
<dbReference type="EMBL" id="CQEM01000009">
    <property type="protein sequence ID" value="CNL22939.1"/>
    <property type="molecule type" value="Genomic_DNA"/>
</dbReference>
<dbReference type="InterPro" id="IPR014710">
    <property type="entry name" value="RmlC-like_jellyroll"/>
</dbReference>
<dbReference type="InterPro" id="IPR041687">
    <property type="entry name" value="HTH_46"/>
</dbReference>
<organism evidence="2 3">
    <name type="scientific">Yersinia aleksiciae</name>
    <dbReference type="NCBI Taxonomy" id="263819"/>
    <lineage>
        <taxon>Bacteria</taxon>
        <taxon>Pseudomonadati</taxon>
        <taxon>Pseudomonadota</taxon>
        <taxon>Gammaproteobacteria</taxon>
        <taxon>Enterobacterales</taxon>
        <taxon>Yersiniaceae</taxon>
        <taxon>Yersinia</taxon>
    </lineage>
</organism>